<dbReference type="AlphaFoldDB" id="A0A6I4HXK1"/>
<accession>A0A6I4HXK1</accession>
<dbReference type="Pfam" id="PF00903">
    <property type="entry name" value="Glyoxalase"/>
    <property type="match status" value="1"/>
</dbReference>
<gene>
    <name evidence="2" type="ORF">GO620_006365</name>
</gene>
<organism evidence="2 3">
    <name type="scientific">Mucilaginibacter ginkgonis</name>
    <dbReference type="NCBI Taxonomy" id="2682091"/>
    <lineage>
        <taxon>Bacteria</taxon>
        <taxon>Pseudomonadati</taxon>
        <taxon>Bacteroidota</taxon>
        <taxon>Sphingobacteriia</taxon>
        <taxon>Sphingobacteriales</taxon>
        <taxon>Sphingobacteriaceae</taxon>
        <taxon>Mucilaginibacter</taxon>
    </lineage>
</organism>
<proteinExistence type="predicted"/>
<name>A0A6I4HXK1_9SPHI</name>
<keyword evidence="3" id="KW-1185">Reference proteome</keyword>
<dbReference type="EMBL" id="CP066775">
    <property type="protein sequence ID" value="QQL51069.1"/>
    <property type="molecule type" value="Genomic_DNA"/>
</dbReference>
<dbReference type="SUPFAM" id="SSF54593">
    <property type="entry name" value="Glyoxalase/Bleomycin resistance protein/Dihydroxybiphenyl dioxygenase"/>
    <property type="match status" value="1"/>
</dbReference>
<sequence length="122" mass="14162">MSLLSVIPTIFYKDLNVAIRFFTLGLGFKIMYLEDNFCVVKRDETTIHLVENNDLARGNRPEIRIATDDIDSYYDEIITNHPEILHPNLNIIKDQPWGLREFALMDETMSCIIIQQEMEAAV</sequence>
<evidence type="ECO:0000259" key="1">
    <source>
        <dbReference type="Pfam" id="PF00903"/>
    </source>
</evidence>
<protein>
    <recommendedName>
        <fullName evidence="1">Glyoxalase/fosfomycin resistance/dioxygenase domain-containing protein</fullName>
    </recommendedName>
</protein>
<dbReference type="InterPro" id="IPR029068">
    <property type="entry name" value="Glyas_Bleomycin-R_OHBP_Dase"/>
</dbReference>
<dbReference type="RefSeq" id="WP_157523642.1">
    <property type="nucleotide sequence ID" value="NZ_CP066775.1"/>
</dbReference>
<dbReference type="KEGG" id="mgik:GO620_006365"/>
<dbReference type="Proteomes" id="UP000429232">
    <property type="component" value="Chromosome"/>
</dbReference>
<evidence type="ECO:0000313" key="2">
    <source>
        <dbReference type="EMBL" id="QQL51069.1"/>
    </source>
</evidence>
<reference evidence="2 3" key="1">
    <citation type="submission" date="2020-12" db="EMBL/GenBank/DDBJ databases">
        <title>HMF7856_wgs.fasta genome submission.</title>
        <authorList>
            <person name="Kang H."/>
            <person name="Kim H."/>
            <person name="Joh K."/>
        </authorList>
    </citation>
    <scope>NUCLEOTIDE SEQUENCE [LARGE SCALE GENOMIC DNA]</scope>
    <source>
        <strain evidence="2 3">HMF7856</strain>
    </source>
</reference>
<feature type="domain" description="Glyoxalase/fosfomycin resistance/dioxygenase" evidence="1">
    <location>
        <begin position="9"/>
        <end position="104"/>
    </location>
</feature>
<dbReference type="Gene3D" id="3.10.180.10">
    <property type="entry name" value="2,3-Dihydroxybiphenyl 1,2-Dioxygenase, domain 1"/>
    <property type="match status" value="1"/>
</dbReference>
<dbReference type="InterPro" id="IPR004360">
    <property type="entry name" value="Glyas_Fos-R_dOase_dom"/>
</dbReference>
<evidence type="ECO:0000313" key="3">
    <source>
        <dbReference type="Proteomes" id="UP000429232"/>
    </source>
</evidence>